<accession>A0AAE1QP33</accession>
<dbReference type="Pfam" id="PF16415">
    <property type="entry name" value="CNOT1_CAF1_bind"/>
    <property type="match status" value="1"/>
</dbReference>
<dbReference type="Pfam" id="PF12842">
    <property type="entry name" value="DUF3819"/>
    <property type="match status" value="1"/>
</dbReference>
<feature type="region of interest" description="Disordered" evidence="1">
    <location>
        <begin position="672"/>
        <end position="705"/>
    </location>
</feature>
<evidence type="ECO:0000259" key="4">
    <source>
        <dbReference type="Pfam" id="PF16417"/>
    </source>
</evidence>
<protein>
    <recommendedName>
        <fullName evidence="7">CCR4-NOT transcription complex subunit 1</fullName>
    </recommendedName>
</protein>
<dbReference type="GO" id="GO:0030015">
    <property type="term" value="C:CCR4-NOT core complex"/>
    <property type="evidence" value="ECO:0007669"/>
    <property type="project" value="InterPro"/>
</dbReference>
<organism evidence="5 6">
    <name type="scientific">Anisodus tanguticus</name>
    <dbReference type="NCBI Taxonomy" id="243964"/>
    <lineage>
        <taxon>Eukaryota</taxon>
        <taxon>Viridiplantae</taxon>
        <taxon>Streptophyta</taxon>
        <taxon>Embryophyta</taxon>
        <taxon>Tracheophyta</taxon>
        <taxon>Spermatophyta</taxon>
        <taxon>Magnoliopsida</taxon>
        <taxon>eudicotyledons</taxon>
        <taxon>Gunneridae</taxon>
        <taxon>Pentapetalae</taxon>
        <taxon>asterids</taxon>
        <taxon>lamiids</taxon>
        <taxon>Solanales</taxon>
        <taxon>Solanaceae</taxon>
        <taxon>Solanoideae</taxon>
        <taxon>Hyoscyameae</taxon>
        <taxon>Anisodus</taxon>
    </lineage>
</organism>
<name>A0AAE1QP33_9SOLA</name>
<dbReference type="Gene3D" id="1.25.40.180">
    <property type="match status" value="1"/>
</dbReference>
<dbReference type="GO" id="GO:0060090">
    <property type="term" value="F:molecular adaptor activity"/>
    <property type="evidence" value="ECO:0007669"/>
    <property type="project" value="TreeGrafter"/>
</dbReference>
<gene>
    <name evidence="5" type="ORF">RND71_044194</name>
</gene>
<evidence type="ECO:0000256" key="1">
    <source>
        <dbReference type="SAM" id="MobiDB-lite"/>
    </source>
</evidence>
<evidence type="ECO:0000259" key="2">
    <source>
        <dbReference type="Pfam" id="PF12842"/>
    </source>
</evidence>
<dbReference type="GO" id="GO:0017148">
    <property type="term" value="P:negative regulation of translation"/>
    <property type="evidence" value="ECO:0007669"/>
    <property type="project" value="InterPro"/>
</dbReference>
<feature type="domain" description="CCR4-NOT transcription complex subunit 1" evidence="2">
    <location>
        <begin position="769"/>
        <end position="872"/>
    </location>
</feature>
<dbReference type="GO" id="GO:0000932">
    <property type="term" value="C:P-body"/>
    <property type="evidence" value="ECO:0007669"/>
    <property type="project" value="TreeGrafter"/>
</dbReference>
<dbReference type="Gene3D" id="1.25.40.840">
    <property type="entry name" value="CCR4-NOT transcription complex subunit 1 TTP binding domain"/>
    <property type="match status" value="1"/>
</dbReference>
<feature type="region of interest" description="Disordered" evidence="1">
    <location>
        <begin position="339"/>
        <end position="359"/>
    </location>
</feature>
<keyword evidence="6" id="KW-1185">Reference proteome</keyword>
<dbReference type="InterPro" id="IPR032191">
    <property type="entry name" value="CNOT1_CAF1_bind"/>
</dbReference>
<evidence type="ECO:0000313" key="6">
    <source>
        <dbReference type="Proteomes" id="UP001291623"/>
    </source>
</evidence>
<feature type="region of interest" description="Disordered" evidence="1">
    <location>
        <begin position="29"/>
        <end position="49"/>
    </location>
</feature>
<feature type="domain" description="CCR4-NOT transcription complex subunit 1 CAF1-binding" evidence="3">
    <location>
        <begin position="388"/>
        <end position="612"/>
    </location>
</feature>
<dbReference type="GO" id="GO:0000288">
    <property type="term" value="P:nuclear-transcribed mRNA catabolic process, deadenylation-dependent decay"/>
    <property type="evidence" value="ECO:0007669"/>
    <property type="project" value="TreeGrafter"/>
</dbReference>
<feature type="compositionally biased region" description="Low complexity" evidence="1">
    <location>
        <begin position="675"/>
        <end position="687"/>
    </location>
</feature>
<dbReference type="Proteomes" id="UP001291623">
    <property type="component" value="Unassembled WGS sequence"/>
</dbReference>
<dbReference type="AlphaFoldDB" id="A0AAE1QP33"/>
<dbReference type="InterPro" id="IPR040398">
    <property type="entry name" value="Not1"/>
</dbReference>
<reference evidence="5" key="1">
    <citation type="submission" date="2023-12" db="EMBL/GenBank/DDBJ databases">
        <title>Genome assembly of Anisodus tanguticus.</title>
        <authorList>
            <person name="Wang Y.-J."/>
        </authorList>
    </citation>
    <scope>NUCLEOTIDE SEQUENCE</scope>
    <source>
        <strain evidence="5">KB-2021</strain>
        <tissue evidence="5">Leaf</tissue>
    </source>
</reference>
<sequence length="879" mass="98497">MSISQELSETILTMVANSPFILQKATRQAPPGVLGSSNQRTQSSINSASNSLNTLSSLSDLNSVSIGGSVNSSLLNNSRNNFNLNNMVPQNNSPFSMVFGNLPQQSNTDKIRNTENFLDQKVAPEIEKEADTYFQRIYNQSSNGSMTVDEVLDMLKRFQDSPNKRERQVAYCMLKNLFKEYRYFPQYPDKELMITAQLFGGIIQTGIAKFIPLVVALRHVLEALKSQLGSKMYFFGITALDRFKTKLKEYPLYCQHLMNLSNFCEFPPALIEYVNYGKQSQDPPFRSNISNVLHQESNSPIQQISLAKNLNQSLQGVLPNNTSVNSMQMMLQNTILSNQPKSVGQSTTNPPSSVSSSSVLIGNTTQRPSIANATNIDTLLAAGDNAVYKAPSETIQDKVAFIINNLSQMNLLQKTDEFKEIINKEETLYHDWIAQYFVMKRASIEPNFHSLYANFIDVLKIDELTKTVIKETYRNIKVLLRSNKEIANFSDRSLLKNLGHWLGLLTLAKNKPILAIDLNLKFLLIEAYHKGIQELLYVVPFIAKVLESCAKSKVFKPPNPWTMGIVKVLIELHQEPDLKLNLKFEVEVLSKTLNVDINEWIGKTHVLKNEEIMNRVMSQQQLSGCTSKHPQQQSVVVNNNNMPAQVQHLATQINQINLSQQQVQQTRIGPSITTQPQQPVSQNSQVSLLPPSSEHSGFLPNSTSPTISSFANNQSVIPQLSTSSSQVLIGPSTSSTRTFNYNDININNTNCLAQLISIPNNLPLLQFLPNLKQWVRNAIERAIQDWMQPIIDRSIKSTIGTAESLIKKDFALESDENKMCLAAQFLIRNLTAGMAMITCKEALFVSIKNAIANAFNNSPNVANKDLAQSLNNNFKFMKN</sequence>
<dbReference type="FunFam" id="1.25.40.180:FF:000005">
    <property type="entry name" value="Ccr4-not transcription complex subunit 1 isoform"/>
    <property type="match status" value="1"/>
</dbReference>
<dbReference type="InterPro" id="IPR024557">
    <property type="entry name" value="CNOT1_dom_4"/>
</dbReference>
<dbReference type="InterPro" id="IPR032193">
    <property type="entry name" value="CNOT1_TTP_bind"/>
</dbReference>
<dbReference type="PANTHER" id="PTHR13162:SF8">
    <property type="entry name" value="CCR4-NOT TRANSCRIPTION COMPLEX SUBUNIT 1"/>
    <property type="match status" value="1"/>
</dbReference>
<feature type="compositionally biased region" description="Low complexity" evidence="1">
    <location>
        <begin position="346"/>
        <end position="359"/>
    </location>
</feature>
<dbReference type="InterPro" id="IPR038535">
    <property type="entry name" value="CNOT1_TTP_bind_sf"/>
</dbReference>
<comment type="caution">
    <text evidence="5">The sequence shown here is derived from an EMBL/GenBank/DDBJ whole genome shotgun (WGS) entry which is preliminary data.</text>
</comment>
<dbReference type="EMBL" id="JAVYJV010000070">
    <property type="protein sequence ID" value="KAK4336975.1"/>
    <property type="molecule type" value="Genomic_DNA"/>
</dbReference>
<dbReference type="Pfam" id="PF16417">
    <property type="entry name" value="CNOT1_TTP_bind"/>
    <property type="match status" value="1"/>
</dbReference>
<proteinExistence type="predicted"/>
<evidence type="ECO:0008006" key="7">
    <source>
        <dbReference type="Google" id="ProtNLM"/>
    </source>
</evidence>
<evidence type="ECO:0000259" key="3">
    <source>
        <dbReference type="Pfam" id="PF16415"/>
    </source>
</evidence>
<feature type="domain" description="CCR4-NOT transcription complex subunit 1 TTP binding" evidence="4">
    <location>
        <begin position="105"/>
        <end position="283"/>
    </location>
</feature>
<feature type="compositionally biased region" description="Polar residues" evidence="1">
    <location>
        <begin position="693"/>
        <end position="705"/>
    </location>
</feature>
<evidence type="ECO:0000313" key="5">
    <source>
        <dbReference type="EMBL" id="KAK4336975.1"/>
    </source>
</evidence>
<dbReference type="PANTHER" id="PTHR13162">
    <property type="entry name" value="CCR4-NOT TRANSCRIPTION COMPLEX"/>
    <property type="match status" value="1"/>
</dbReference>